<feature type="transmembrane region" description="Helical" evidence="1">
    <location>
        <begin position="6"/>
        <end position="23"/>
    </location>
</feature>
<comment type="caution">
    <text evidence="2">The sequence shown here is derived from an EMBL/GenBank/DDBJ whole genome shotgun (WGS) entry which is preliminary data.</text>
</comment>
<name>A0A8G2CNW5_ACIRU</name>
<evidence type="ECO:0000313" key="2">
    <source>
        <dbReference type="EMBL" id="SIR51216.1"/>
    </source>
</evidence>
<keyword evidence="1" id="KW-1133">Transmembrane helix</keyword>
<evidence type="ECO:0000256" key="1">
    <source>
        <dbReference type="SAM" id="Phobius"/>
    </source>
</evidence>
<keyword evidence="1" id="KW-0812">Transmembrane</keyword>
<dbReference type="Proteomes" id="UP000186308">
    <property type="component" value="Unassembled WGS sequence"/>
</dbReference>
<gene>
    <name evidence="2" type="ORF">SAMN05421828_14316</name>
</gene>
<proteinExistence type="predicted"/>
<organism evidence="2 3">
    <name type="scientific">Acidiphilium rubrum</name>
    <dbReference type="NCBI Taxonomy" id="526"/>
    <lineage>
        <taxon>Bacteria</taxon>
        <taxon>Pseudomonadati</taxon>
        <taxon>Pseudomonadota</taxon>
        <taxon>Alphaproteobacteria</taxon>
        <taxon>Acetobacterales</taxon>
        <taxon>Acidocellaceae</taxon>
        <taxon>Acidiphilium</taxon>
    </lineage>
</organism>
<keyword evidence="1" id="KW-0472">Membrane</keyword>
<protein>
    <submittedName>
        <fullName evidence="2">Uncharacterized protein</fullName>
    </submittedName>
</protein>
<dbReference type="EMBL" id="FTNE01000043">
    <property type="protein sequence ID" value="SIR51216.1"/>
    <property type="molecule type" value="Genomic_DNA"/>
</dbReference>
<evidence type="ECO:0000313" key="3">
    <source>
        <dbReference type="Proteomes" id="UP000186308"/>
    </source>
</evidence>
<keyword evidence="3" id="KW-1185">Reference proteome</keyword>
<accession>A0A8G2CNW5</accession>
<dbReference type="RefSeq" id="WP_156038171.1">
    <property type="nucleotide sequence ID" value="NZ_FTNE01000043.1"/>
</dbReference>
<dbReference type="AlphaFoldDB" id="A0A8G2CNW5"/>
<reference evidence="2 3" key="1">
    <citation type="submission" date="2017-01" db="EMBL/GenBank/DDBJ databases">
        <authorList>
            <person name="Varghese N."/>
            <person name="Submissions S."/>
        </authorList>
    </citation>
    <scope>NUCLEOTIDE SEQUENCE [LARGE SCALE GENOMIC DNA]</scope>
    <source>
        <strain evidence="2 3">ATCC 35905</strain>
    </source>
</reference>
<sequence length="50" mass="5844">MSNYFRNLVAVVMIGAAFGYIFAPQIHRVKHAFLAWKARRARRRRGGLLR</sequence>